<dbReference type="EMBL" id="JAEDAL010000003">
    <property type="protein sequence ID" value="MBH9553046.1"/>
    <property type="molecule type" value="Genomic_DNA"/>
</dbReference>
<gene>
    <name evidence="1" type="primary">holB</name>
    <name evidence="1" type="ORF">I7X43_09270</name>
</gene>
<keyword evidence="1" id="KW-0808">Transferase</keyword>
<dbReference type="GO" id="GO:0006261">
    <property type="term" value="P:DNA-templated DNA replication"/>
    <property type="evidence" value="ECO:0007669"/>
    <property type="project" value="TreeGrafter"/>
</dbReference>
<dbReference type="PANTHER" id="PTHR11669">
    <property type="entry name" value="REPLICATION FACTOR C / DNA POLYMERASE III GAMMA-TAU SUBUNIT"/>
    <property type="match status" value="1"/>
</dbReference>
<dbReference type="SUPFAM" id="SSF52540">
    <property type="entry name" value="P-loop containing nucleoside triphosphate hydrolases"/>
    <property type="match status" value="1"/>
</dbReference>
<dbReference type="Proteomes" id="UP000620139">
    <property type="component" value="Unassembled WGS sequence"/>
</dbReference>
<dbReference type="PANTHER" id="PTHR11669:SF8">
    <property type="entry name" value="DNA POLYMERASE III SUBUNIT DELTA"/>
    <property type="match status" value="1"/>
</dbReference>
<dbReference type="Gene3D" id="3.40.50.300">
    <property type="entry name" value="P-loop containing nucleotide triphosphate hydrolases"/>
    <property type="match status" value="1"/>
</dbReference>
<keyword evidence="1" id="KW-0548">Nucleotidyltransferase</keyword>
<proteinExistence type="predicted"/>
<dbReference type="GO" id="GO:0003887">
    <property type="term" value="F:DNA-directed DNA polymerase activity"/>
    <property type="evidence" value="ECO:0007669"/>
    <property type="project" value="UniProtKB-EC"/>
</dbReference>
<name>A0A931IWV6_9BURK</name>
<evidence type="ECO:0000313" key="1">
    <source>
        <dbReference type="EMBL" id="MBH9553046.1"/>
    </source>
</evidence>
<dbReference type="GO" id="GO:0008408">
    <property type="term" value="F:3'-5' exonuclease activity"/>
    <property type="evidence" value="ECO:0007669"/>
    <property type="project" value="InterPro"/>
</dbReference>
<protein>
    <submittedName>
        <fullName evidence="1">DNA polymerase III subunit delta</fullName>
        <ecNumber evidence="1">2.7.7.7</ecNumber>
    </submittedName>
</protein>
<dbReference type="Pfam" id="PF13177">
    <property type="entry name" value="DNA_pol3_delta2"/>
    <property type="match status" value="1"/>
</dbReference>
<dbReference type="GO" id="GO:0009360">
    <property type="term" value="C:DNA polymerase III complex"/>
    <property type="evidence" value="ECO:0007669"/>
    <property type="project" value="TreeGrafter"/>
</dbReference>
<keyword evidence="2" id="KW-1185">Reference proteome</keyword>
<dbReference type="RefSeq" id="WP_198100651.1">
    <property type="nucleotide sequence ID" value="NZ_JAEDAL010000003.1"/>
</dbReference>
<dbReference type="InterPro" id="IPR027417">
    <property type="entry name" value="P-loop_NTPase"/>
</dbReference>
<sequence length="333" mass="35704">MLPSFLQPALRQALSLDKAHAVLLSGPPGLGQWELAQALAQAWLCENNQAGEPACGQCAACHLVDQRSHPDQRWCVPAALRVAWGWEEGPSEGKAKPSQEIRIDEIRALASFTQSTTARGQGKVLGLHPAEAMNTVAANALLKTLEEPGGRLRFVLSCSAPHELLPTIRSRCQSVELTPPSESDALLWLTQSGVAVDEAPVLLRLAGGLPGLALRWHGAGMRRALVEALPGGLQKGELGPAEAWGLSTVIDVLGRLAHDQLRRTHGALPRYFPLDCLPVPSAPARLQRWAAELRAARAKGDHPLTPGLWMETLAAQAQRGLHVPAARALHSRP</sequence>
<dbReference type="AlphaFoldDB" id="A0A931IWV6"/>
<reference evidence="1" key="1">
    <citation type="submission" date="2020-12" db="EMBL/GenBank/DDBJ databases">
        <title>The genome sequence of Inhella sp. 4Y17.</title>
        <authorList>
            <person name="Liu Y."/>
        </authorList>
    </citation>
    <scope>NUCLEOTIDE SEQUENCE</scope>
    <source>
        <strain evidence="1">4Y10</strain>
    </source>
</reference>
<dbReference type="InterPro" id="IPR050238">
    <property type="entry name" value="DNA_Rep/Repair_Clamp_Loader"/>
</dbReference>
<dbReference type="EC" id="2.7.7.7" evidence="1"/>
<accession>A0A931IWV6</accession>
<organism evidence="1 2">
    <name type="scientific">Inhella gelatinilytica</name>
    <dbReference type="NCBI Taxonomy" id="2795030"/>
    <lineage>
        <taxon>Bacteria</taxon>
        <taxon>Pseudomonadati</taxon>
        <taxon>Pseudomonadota</taxon>
        <taxon>Betaproteobacteria</taxon>
        <taxon>Burkholderiales</taxon>
        <taxon>Sphaerotilaceae</taxon>
        <taxon>Inhella</taxon>
    </lineage>
</organism>
<dbReference type="InterPro" id="IPR004622">
    <property type="entry name" value="DNA_pol_HolB"/>
</dbReference>
<evidence type="ECO:0000313" key="2">
    <source>
        <dbReference type="Proteomes" id="UP000620139"/>
    </source>
</evidence>
<comment type="caution">
    <text evidence="1">The sequence shown here is derived from an EMBL/GenBank/DDBJ whole genome shotgun (WGS) entry which is preliminary data.</text>
</comment>
<dbReference type="NCBIfam" id="TIGR00678">
    <property type="entry name" value="holB"/>
    <property type="match status" value="1"/>
</dbReference>